<dbReference type="Pfam" id="PF01204">
    <property type="entry name" value="Trehalase"/>
    <property type="match status" value="1"/>
</dbReference>
<dbReference type="AlphaFoldDB" id="A0A699YIY5"/>
<dbReference type="EMBL" id="BLLF01000235">
    <property type="protein sequence ID" value="GFH09451.1"/>
    <property type="molecule type" value="Genomic_DNA"/>
</dbReference>
<reference evidence="5 6" key="1">
    <citation type="submission" date="2020-02" db="EMBL/GenBank/DDBJ databases">
        <title>Draft genome sequence of Haematococcus lacustris strain NIES-144.</title>
        <authorList>
            <person name="Morimoto D."/>
            <person name="Nakagawa S."/>
            <person name="Yoshida T."/>
            <person name="Sawayama S."/>
        </authorList>
    </citation>
    <scope>NUCLEOTIDE SEQUENCE [LARGE SCALE GENOMIC DNA]</scope>
    <source>
        <strain evidence="5 6">NIES-144</strain>
    </source>
</reference>
<accession>A0A699YIY5</accession>
<comment type="caution">
    <text evidence="5">The sequence shown here is derived from an EMBL/GenBank/DDBJ whole genome shotgun (WGS) entry which is preliminary data.</text>
</comment>
<feature type="non-terminal residue" evidence="5">
    <location>
        <position position="88"/>
    </location>
</feature>
<feature type="region of interest" description="Disordered" evidence="4">
    <location>
        <begin position="38"/>
        <end position="88"/>
    </location>
</feature>
<dbReference type="InterPro" id="IPR008928">
    <property type="entry name" value="6-hairpin_glycosidase_sf"/>
</dbReference>
<evidence type="ECO:0000256" key="1">
    <source>
        <dbReference type="ARBA" id="ARBA00005615"/>
    </source>
</evidence>
<feature type="non-terminal residue" evidence="5">
    <location>
        <position position="1"/>
    </location>
</feature>
<sequence length="88" mass="9022">APSPPELEGGGSLASGQRCSRPPTQLWRELASGAESGWDFSTRWLRSGSRGGGGGSSGREEGSQGSKPLGPSQAPPFGFDLMATDTTQ</sequence>
<dbReference type="Proteomes" id="UP000485058">
    <property type="component" value="Unassembled WGS sequence"/>
</dbReference>
<keyword evidence="5" id="KW-0378">Hydrolase</keyword>
<dbReference type="Gene3D" id="1.50.10.10">
    <property type="match status" value="1"/>
</dbReference>
<organism evidence="5 6">
    <name type="scientific">Haematococcus lacustris</name>
    <name type="common">Green alga</name>
    <name type="synonym">Haematococcus pluvialis</name>
    <dbReference type="NCBI Taxonomy" id="44745"/>
    <lineage>
        <taxon>Eukaryota</taxon>
        <taxon>Viridiplantae</taxon>
        <taxon>Chlorophyta</taxon>
        <taxon>core chlorophytes</taxon>
        <taxon>Chlorophyceae</taxon>
        <taxon>CS clade</taxon>
        <taxon>Chlamydomonadales</taxon>
        <taxon>Haematococcaceae</taxon>
        <taxon>Haematococcus</taxon>
    </lineage>
</organism>
<evidence type="ECO:0000313" key="5">
    <source>
        <dbReference type="EMBL" id="GFH09451.1"/>
    </source>
</evidence>
<dbReference type="GO" id="GO:0004555">
    <property type="term" value="F:alpha,alpha-trehalase activity"/>
    <property type="evidence" value="ECO:0007669"/>
    <property type="project" value="UniProtKB-EC"/>
</dbReference>
<dbReference type="InterPro" id="IPR012341">
    <property type="entry name" value="6hp_glycosidase-like_sf"/>
</dbReference>
<evidence type="ECO:0000256" key="4">
    <source>
        <dbReference type="SAM" id="MobiDB-lite"/>
    </source>
</evidence>
<proteinExistence type="inferred from homology"/>
<dbReference type="InterPro" id="IPR001661">
    <property type="entry name" value="Glyco_hydro_37"/>
</dbReference>
<dbReference type="GO" id="GO:0005991">
    <property type="term" value="P:trehalose metabolic process"/>
    <property type="evidence" value="ECO:0007669"/>
    <property type="project" value="InterPro"/>
</dbReference>
<protein>
    <recommendedName>
        <fullName evidence="2">alpha,alpha-trehalase</fullName>
        <ecNumber evidence="2">3.2.1.28</ecNumber>
    </recommendedName>
    <alternativeName>
        <fullName evidence="3">Alpha,alpha-trehalase</fullName>
    </alternativeName>
</protein>
<evidence type="ECO:0000313" key="6">
    <source>
        <dbReference type="Proteomes" id="UP000485058"/>
    </source>
</evidence>
<dbReference type="SUPFAM" id="SSF48208">
    <property type="entry name" value="Six-hairpin glycosidases"/>
    <property type="match status" value="1"/>
</dbReference>
<dbReference type="EC" id="3.2.1.28" evidence="2"/>
<comment type="similarity">
    <text evidence="1">Belongs to the glycosyl hydrolase 37 family.</text>
</comment>
<name>A0A699YIY5_HAELA</name>
<gene>
    <name evidence="5" type="ORF">HaLaN_04593</name>
</gene>
<evidence type="ECO:0000256" key="2">
    <source>
        <dbReference type="ARBA" id="ARBA00012757"/>
    </source>
</evidence>
<evidence type="ECO:0000256" key="3">
    <source>
        <dbReference type="ARBA" id="ARBA00030473"/>
    </source>
</evidence>
<keyword evidence="6" id="KW-1185">Reference proteome</keyword>
<feature type="region of interest" description="Disordered" evidence="4">
    <location>
        <begin position="1"/>
        <end position="24"/>
    </location>
</feature>